<comment type="caution">
    <text evidence="3">The sequence shown here is derived from an EMBL/GenBank/DDBJ whole genome shotgun (WGS) entry which is preliminary data.</text>
</comment>
<reference evidence="3 4" key="1">
    <citation type="submission" date="2020-10" db="EMBL/GenBank/DDBJ databases">
        <title>Sequencing the genomes of 1000 actinobacteria strains.</title>
        <authorList>
            <person name="Klenk H.-P."/>
        </authorList>
    </citation>
    <scope>NUCLEOTIDE SEQUENCE [LARGE SCALE GENOMIC DNA]</scope>
    <source>
        <strain evidence="3 4">DSM 15666</strain>
    </source>
</reference>
<evidence type="ECO:0000256" key="1">
    <source>
        <dbReference type="SAM" id="MobiDB-lite"/>
    </source>
</evidence>
<keyword evidence="2" id="KW-1133">Transmembrane helix</keyword>
<name>A0ABR9JF13_9MICC</name>
<accession>A0ABR9JF13</accession>
<feature type="transmembrane region" description="Helical" evidence="2">
    <location>
        <begin position="193"/>
        <end position="226"/>
    </location>
</feature>
<protein>
    <recommendedName>
        <fullName evidence="5">Glycerophosphoryl diester phosphodiesterase membrane domain-containing protein</fullName>
    </recommendedName>
</protein>
<feature type="transmembrane region" description="Helical" evidence="2">
    <location>
        <begin position="88"/>
        <end position="111"/>
    </location>
</feature>
<evidence type="ECO:0000313" key="4">
    <source>
        <dbReference type="Proteomes" id="UP000643525"/>
    </source>
</evidence>
<gene>
    <name evidence="3" type="ORF">H4W27_001637</name>
</gene>
<feature type="transmembrane region" description="Helical" evidence="2">
    <location>
        <begin position="140"/>
        <end position="165"/>
    </location>
</feature>
<feature type="region of interest" description="Disordered" evidence="1">
    <location>
        <begin position="1"/>
        <end position="57"/>
    </location>
</feature>
<dbReference type="EMBL" id="JADBED010000001">
    <property type="protein sequence ID" value="MBE1524519.1"/>
    <property type="molecule type" value="Genomic_DNA"/>
</dbReference>
<evidence type="ECO:0000313" key="3">
    <source>
        <dbReference type="EMBL" id="MBE1524519.1"/>
    </source>
</evidence>
<proteinExistence type="predicted"/>
<evidence type="ECO:0000256" key="2">
    <source>
        <dbReference type="SAM" id="Phobius"/>
    </source>
</evidence>
<keyword evidence="2" id="KW-0472">Membrane</keyword>
<keyword evidence="4" id="KW-1185">Reference proteome</keyword>
<feature type="transmembrane region" description="Helical" evidence="2">
    <location>
        <begin position="323"/>
        <end position="353"/>
    </location>
</feature>
<organism evidence="3 4">
    <name type="scientific">Nesterenkonia lutea</name>
    <dbReference type="NCBI Taxonomy" id="272919"/>
    <lineage>
        <taxon>Bacteria</taxon>
        <taxon>Bacillati</taxon>
        <taxon>Actinomycetota</taxon>
        <taxon>Actinomycetes</taxon>
        <taxon>Micrococcales</taxon>
        <taxon>Micrococcaceae</taxon>
        <taxon>Nesterenkonia</taxon>
    </lineage>
</organism>
<dbReference type="Proteomes" id="UP000643525">
    <property type="component" value="Unassembled WGS sequence"/>
</dbReference>
<feature type="transmembrane region" description="Helical" evidence="2">
    <location>
        <begin position="277"/>
        <end position="303"/>
    </location>
</feature>
<sequence>MIRTAATHRGARRSPSAASSPSPTSPSTVPPGPYPPHDARRSRGSGPQGSALPAGPTLAPGTVFPLRRMVADELFSAAAAVIRRSPRAVLGVPFVAGLVNFGLTLTLMVLLPSSAYTRMLTDPAAFEDADVALGLATDTAFIWLTLASSALTSLVILVAAAYMALPTLRAAYGLRTSMAQTVRLRLGRLGPVVLNLLVLGLILGVLAVPVLFLAVLVLVLTLFLGAVVVLPALFLVLCWVTAAVMYAPVTVIVERLGPLAAIARSWRLNRGRWWRHIGLVALLYVILGIVFSIASAPLMIAVAATELLEGSLLPGAPAEWAEFIVFAVSELYGTVVTTLFVGVVGTVVSLMYLNARIRQEALDVTLLAAAEQDLPTEAQHAGSVERLVPGSIEHLHDHFQDRLPQPAAGVNRDAARAR</sequence>
<keyword evidence="2" id="KW-0812">Transmembrane</keyword>
<evidence type="ECO:0008006" key="5">
    <source>
        <dbReference type="Google" id="ProtNLM"/>
    </source>
</evidence>
<feature type="compositionally biased region" description="Low complexity" evidence="1">
    <location>
        <begin position="14"/>
        <end position="27"/>
    </location>
</feature>